<reference evidence="2 3" key="2">
    <citation type="submission" date="2018-11" db="EMBL/GenBank/DDBJ databases">
        <authorList>
            <consortium name="Pathogen Informatics"/>
        </authorList>
    </citation>
    <scope>NUCLEOTIDE SEQUENCE [LARGE SCALE GENOMIC DNA]</scope>
</reference>
<feature type="compositionally biased region" description="Low complexity" evidence="1">
    <location>
        <begin position="47"/>
        <end position="56"/>
    </location>
</feature>
<organism evidence="4">
    <name type="scientific">Thelazia callipaeda</name>
    <name type="common">Oriental eyeworm</name>
    <name type="synonym">Parasitic nematode</name>
    <dbReference type="NCBI Taxonomy" id="103827"/>
    <lineage>
        <taxon>Eukaryota</taxon>
        <taxon>Metazoa</taxon>
        <taxon>Ecdysozoa</taxon>
        <taxon>Nematoda</taxon>
        <taxon>Chromadorea</taxon>
        <taxon>Rhabditida</taxon>
        <taxon>Spirurina</taxon>
        <taxon>Spiruromorpha</taxon>
        <taxon>Thelazioidea</taxon>
        <taxon>Thelaziidae</taxon>
        <taxon>Thelazia</taxon>
    </lineage>
</organism>
<proteinExistence type="predicted"/>
<evidence type="ECO:0000313" key="4">
    <source>
        <dbReference type="WBParaSite" id="TCLT_0000290701-mRNA-1"/>
    </source>
</evidence>
<feature type="region of interest" description="Disordered" evidence="1">
    <location>
        <begin position="23"/>
        <end position="66"/>
    </location>
</feature>
<evidence type="ECO:0000256" key="1">
    <source>
        <dbReference type="SAM" id="MobiDB-lite"/>
    </source>
</evidence>
<reference evidence="4" key="1">
    <citation type="submission" date="2017-02" db="UniProtKB">
        <authorList>
            <consortium name="WormBaseParasite"/>
        </authorList>
    </citation>
    <scope>IDENTIFICATION</scope>
</reference>
<evidence type="ECO:0000313" key="3">
    <source>
        <dbReference type="Proteomes" id="UP000276776"/>
    </source>
</evidence>
<accession>A0A0N5CRQ7</accession>
<name>A0A0N5CRQ7_THECL</name>
<dbReference type="EMBL" id="UYYF01000784">
    <property type="protein sequence ID" value="VDM99109.1"/>
    <property type="molecule type" value="Genomic_DNA"/>
</dbReference>
<dbReference type="WBParaSite" id="TCLT_0000290701-mRNA-1">
    <property type="protein sequence ID" value="TCLT_0000290701-mRNA-1"/>
    <property type="gene ID" value="TCLT_0000290701"/>
</dbReference>
<dbReference type="AlphaFoldDB" id="A0A0N5CRQ7"/>
<dbReference type="OrthoDB" id="5852244at2759"/>
<gene>
    <name evidence="2" type="ORF">TCLT_LOCUS2908</name>
</gene>
<keyword evidence="3" id="KW-1185">Reference proteome</keyword>
<sequence length="92" mass="9997">MLKKEEQVEAMKAFLAGTVPYPPQPIAASSTNQPLHPVKVSKGNMTSSSKSSEQSEVTNLTSGIGNKKSSQWFYSLRTAYCVEFSKIQNPGS</sequence>
<dbReference type="Proteomes" id="UP000276776">
    <property type="component" value="Unassembled WGS sequence"/>
</dbReference>
<evidence type="ECO:0000313" key="2">
    <source>
        <dbReference type="EMBL" id="VDM99109.1"/>
    </source>
</evidence>
<dbReference type="STRING" id="103827.A0A0N5CRQ7"/>
<protein>
    <submittedName>
        <fullName evidence="4">Ovule protein</fullName>
    </submittedName>
</protein>
<feature type="compositionally biased region" description="Polar residues" evidence="1">
    <location>
        <begin position="57"/>
        <end position="66"/>
    </location>
</feature>